<protein>
    <submittedName>
        <fullName evidence="2">Uncharacterized protein</fullName>
    </submittedName>
</protein>
<name>A0A518CNB4_9PLAN</name>
<evidence type="ECO:0000313" key="3">
    <source>
        <dbReference type="Proteomes" id="UP000317178"/>
    </source>
</evidence>
<dbReference type="Proteomes" id="UP000317178">
    <property type="component" value="Chromosome"/>
</dbReference>
<reference evidence="2 3" key="1">
    <citation type="submission" date="2019-02" db="EMBL/GenBank/DDBJ databases">
        <title>Deep-cultivation of Planctomycetes and their phenomic and genomic characterization uncovers novel biology.</title>
        <authorList>
            <person name="Wiegand S."/>
            <person name="Jogler M."/>
            <person name="Boedeker C."/>
            <person name="Pinto D."/>
            <person name="Vollmers J."/>
            <person name="Rivas-Marin E."/>
            <person name="Kohn T."/>
            <person name="Peeters S.H."/>
            <person name="Heuer A."/>
            <person name="Rast P."/>
            <person name="Oberbeckmann S."/>
            <person name="Bunk B."/>
            <person name="Jeske O."/>
            <person name="Meyerdierks A."/>
            <person name="Storesund J.E."/>
            <person name="Kallscheuer N."/>
            <person name="Luecker S."/>
            <person name="Lage O.M."/>
            <person name="Pohl T."/>
            <person name="Merkel B.J."/>
            <person name="Hornburger P."/>
            <person name="Mueller R.-W."/>
            <person name="Bruemmer F."/>
            <person name="Labrenz M."/>
            <person name="Spormann A.M."/>
            <person name="Op den Camp H."/>
            <person name="Overmann J."/>
            <person name="Amann R."/>
            <person name="Jetten M.S.M."/>
            <person name="Mascher T."/>
            <person name="Medema M.H."/>
            <person name="Devos D.P."/>
            <person name="Kaster A.-K."/>
            <person name="Ovreas L."/>
            <person name="Rohde M."/>
            <person name="Galperin M.Y."/>
            <person name="Jogler C."/>
        </authorList>
    </citation>
    <scope>NUCLEOTIDE SEQUENCE [LARGE SCALE GENOMIC DNA]</scope>
    <source>
        <strain evidence="2 3">Pla110</strain>
    </source>
</reference>
<dbReference type="AlphaFoldDB" id="A0A518CNB4"/>
<accession>A0A518CNB4</accession>
<gene>
    <name evidence="2" type="ORF">Pla110_24350</name>
</gene>
<evidence type="ECO:0000313" key="2">
    <source>
        <dbReference type="EMBL" id="QDU80703.1"/>
    </source>
</evidence>
<proteinExistence type="predicted"/>
<evidence type="ECO:0000256" key="1">
    <source>
        <dbReference type="SAM" id="MobiDB-lite"/>
    </source>
</evidence>
<dbReference type="KEGG" id="plon:Pla110_24350"/>
<sequence>MEMGTTNTDNETDQPKPLKYARDRAAANVCRGCNGQGMIETESGNFHPCHQPGCDGGFMWVDGSQPTILEPGPGKVPIIAARERVGLPLVHPEDMDRITKHRFRKSDRIKRKEPETVDDILKKWRTDRMHNLCNAYRGPQDTPQRTVLIDEGYPVQQ</sequence>
<dbReference type="RefSeq" id="WP_144995953.1">
    <property type="nucleotide sequence ID" value="NZ_CP036281.1"/>
</dbReference>
<feature type="region of interest" description="Disordered" evidence="1">
    <location>
        <begin position="1"/>
        <end position="20"/>
    </location>
</feature>
<keyword evidence="3" id="KW-1185">Reference proteome</keyword>
<dbReference type="EMBL" id="CP036281">
    <property type="protein sequence ID" value="QDU80703.1"/>
    <property type="molecule type" value="Genomic_DNA"/>
</dbReference>
<organism evidence="2 3">
    <name type="scientific">Polystyrenella longa</name>
    <dbReference type="NCBI Taxonomy" id="2528007"/>
    <lineage>
        <taxon>Bacteria</taxon>
        <taxon>Pseudomonadati</taxon>
        <taxon>Planctomycetota</taxon>
        <taxon>Planctomycetia</taxon>
        <taxon>Planctomycetales</taxon>
        <taxon>Planctomycetaceae</taxon>
        <taxon>Polystyrenella</taxon>
    </lineage>
</organism>